<feature type="domain" description="Major facilitator superfamily (MFS) profile" evidence="8">
    <location>
        <begin position="3"/>
        <end position="389"/>
    </location>
</feature>
<dbReference type="InterPro" id="IPR036259">
    <property type="entry name" value="MFS_trans_sf"/>
</dbReference>
<dbReference type="InterPro" id="IPR020846">
    <property type="entry name" value="MFS_dom"/>
</dbReference>
<evidence type="ECO:0000256" key="2">
    <source>
        <dbReference type="ARBA" id="ARBA00022448"/>
    </source>
</evidence>
<dbReference type="GO" id="GO:0022857">
    <property type="term" value="F:transmembrane transporter activity"/>
    <property type="evidence" value="ECO:0007669"/>
    <property type="project" value="InterPro"/>
</dbReference>
<feature type="transmembrane region" description="Helical" evidence="7">
    <location>
        <begin position="136"/>
        <end position="156"/>
    </location>
</feature>
<name>A0A370FYW4_9BACI</name>
<keyword evidence="3" id="KW-1003">Cell membrane</keyword>
<feature type="transmembrane region" description="Helical" evidence="7">
    <location>
        <begin position="96"/>
        <end position="115"/>
    </location>
</feature>
<dbReference type="InterPro" id="IPR011701">
    <property type="entry name" value="MFS"/>
</dbReference>
<feature type="transmembrane region" description="Helical" evidence="7">
    <location>
        <begin position="215"/>
        <end position="235"/>
    </location>
</feature>
<reference evidence="9 10" key="1">
    <citation type="submission" date="2018-07" db="EMBL/GenBank/DDBJ databases">
        <title>Genomic Encyclopedia of Type Strains, Phase IV (KMG-IV): sequencing the most valuable type-strain genomes for metagenomic binning, comparative biology and taxonomic classification.</title>
        <authorList>
            <person name="Goeker M."/>
        </authorList>
    </citation>
    <scope>NUCLEOTIDE SEQUENCE [LARGE SCALE GENOMIC DNA]</scope>
    <source>
        <strain evidence="9 10">DSM 25281</strain>
    </source>
</reference>
<evidence type="ECO:0000256" key="1">
    <source>
        <dbReference type="ARBA" id="ARBA00004651"/>
    </source>
</evidence>
<feature type="transmembrane region" description="Helical" evidence="7">
    <location>
        <begin position="335"/>
        <end position="360"/>
    </location>
</feature>
<dbReference type="OrthoDB" id="2835569at2"/>
<dbReference type="EMBL" id="QQAY01000027">
    <property type="protein sequence ID" value="RDI36655.1"/>
    <property type="molecule type" value="Genomic_DNA"/>
</dbReference>
<dbReference type="GO" id="GO:0005886">
    <property type="term" value="C:plasma membrane"/>
    <property type="evidence" value="ECO:0007669"/>
    <property type="project" value="UniProtKB-SubCell"/>
</dbReference>
<sequence>MNNKYKYFAGIFINGLGDGIQQIALMWYIYHLTGEAASIGLMIAIYYLPSMFLTPFVSVYVDHRDSKNIVIITDFLRFLLVFIMAALIYFKVDSSFIFYLLQFLLAVFYTIYKPASQSFLKEAFTAKELPFVISKASSLNEAALIAGTGVSGIFLVSMSLSMGFFINSLTFLFAALFFFTIKRVSPKQVKQSKIVYFAEMKKGWQYIQDKEGMKYLLFLSILNSISIQMATTLFLPLAEQLRGGSGLYSSFEMAFSAGGIIAGLVAAYFMKKFKHKVIIGTMGGMLTASLLLFFSDQSIPSIFLIFILGLFTMSHLIVVQTLIQLNTTKEFIGRVIGLRTILASFVKISSALLTGAMIAFLGVHNIFLAFAIIMLASFITISMLRKVSVPV</sequence>
<dbReference type="PROSITE" id="PS50850">
    <property type="entry name" value="MFS"/>
    <property type="match status" value="1"/>
</dbReference>
<evidence type="ECO:0000256" key="3">
    <source>
        <dbReference type="ARBA" id="ARBA00022475"/>
    </source>
</evidence>
<proteinExistence type="predicted"/>
<keyword evidence="6 7" id="KW-0472">Membrane</keyword>
<dbReference type="SUPFAM" id="SSF103473">
    <property type="entry name" value="MFS general substrate transporter"/>
    <property type="match status" value="1"/>
</dbReference>
<evidence type="ECO:0000259" key="8">
    <source>
        <dbReference type="PROSITE" id="PS50850"/>
    </source>
</evidence>
<keyword evidence="10" id="KW-1185">Reference proteome</keyword>
<dbReference type="Pfam" id="PF07690">
    <property type="entry name" value="MFS_1"/>
    <property type="match status" value="1"/>
</dbReference>
<evidence type="ECO:0000256" key="5">
    <source>
        <dbReference type="ARBA" id="ARBA00022989"/>
    </source>
</evidence>
<keyword evidence="4 7" id="KW-0812">Transmembrane</keyword>
<evidence type="ECO:0000256" key="4">
    <source>
        <dbReference type="ARBA" id="ARBA00022692"/>
    </source>
</evidence>
<keyword evidence="2" id="KW-0813">Transport</keyword>
<protein>
    <submittedName>
        <fullName evidence="9">Sugar phosphate permease</fullName>
    </submittedName>
</protein>
<evidence type="ECO:0000256" key="7">
    <source>
        <dbReference type="SAM" id="Phobius"/>
    </source>
</evidence>
<evidence type="ECO:0000256" key="6">
    <source>
        <dbReference type="ARBA" id="ARBA00023136"/>
    </source>
</evidence>
<evidence type="ECO:0000313" key="9">
    <source>
        <dbReference type="EMBL" id="RDI36655.1"/>
    </source>
</evidence>
<dbReference type="PANTHER" id="PTHR23513">
    <property type="entry name" value="INTEGRAL MEMBRANE EFFLUX PROTEIN-RELATED"/>
    <property type="match status" value="1"/>
</dbReference>
<comment type="caution">
    <text evidence="9">The sequence shown here is derived from an EMBL/GenBank/DDBJ whole genome shotgun (WGS) entry which is preliminary data.</text>
</comment>
<accession>A0A370FYW4</accession>
<dbReference type="RefSeq" id="WP_114747331.1">
    <property type="nucleotide sequence ID" value="NZ_QQAY01000027.1"/>
</dbReference>
<feature type="transmembrane region" description="Helical" evidence="7">
    <location>
        <begin position="69"/>
        <end position="90"/>
    </location>
</feature>
<gene>
    <name evidence="9" type="ORF">DFR59_1279</name>
</gene>
<dbReference type="Gene3D" id="1.20.1250.20">
    <property type="entry name" value="MFS general substrate transporter like domains"/>
    <property type="match status" value="1"/>
</dbReference>
<comment type="subcellular location">
    <subcellularLocation>
        <location evidence="1">Cell membrane</location>
        <topology evidence="1">Multi-pass membrane protein</topology>
    </subcellularLocation>
</comment>
<dbReference type="PANTHER" id="PTHR23513:SF6">
    <property type="entry name" value="MAJOR FACILITATOR SUPERFAMILY ASSOCIATED DOMAIN-CONTAINING PROTEIN"/>
    <property type="match status" value="1"/>
</dbReference>
<feature type="transmembrane region" description="Helical" evidence="7">
    <location>
        <begin position="277"/>
        <end position="295"/>
    </location>
</feature>
<organism evidence="9 10">
    <name type="scientific">Falsibacillus pallidus</name>
    <dbReference type="NCBI Taxonomy" id="493781"/>
    <lineage>
        <taxon>Bacteria</taxon>
        <taxon>Bacillati</taxon>
        <taxon>Bacillota</taxon>
        <taxon>Bacilli</taxon>
        <taxon>Bacillales</taxon>
        <taxon>Bacillaceae</taxon>
        <taxon>Falsibacillus</taxon>
    </lineage>
</organism>
<dbReference type="CDD" id="cd06173">
    <property type="entry name" value="MFS_MefA_like"/>
    <property type="match status" value="1"/>
</dbReference>
<feature type="transmembrane region" description="Helical" evidence="7">
    <location>
        <begin position="162"/>
        <end position="181"/>
    </location>
</feature>
<feature type="transmembrane region" description="Helical" evidence="7">
    <location>
        <begin position="366"/>
        <end position="384"/>
    </location>
</feature>
<feature type="transmembrane region" description="Helical" evidence="7">
    <location>
        <begin position="36"/>
        <end position="57"/>
    </location>
</feature>
<keyword evidence="5 7" id="KW-1133">Transmembrane helix</keyword>
<feature type="transmembrane region" description="Helical" evidence="7">
    <location>
        <begin position="301"/>
        <end position="323"/>
    </location>
</feature>
<feature type="transmembrane region" description="Helical" evidence="7">
    <location>
        <begin position="7"/>
        <end position="30"/>
    </location>
</feature>
<dbReference type="Proteomes" id="UP000255326">
    <property type="component" value="Unassembled WGS sequence"/>
</dbReference>
<dbReference type="AlphaFoldDB" id="A0A370FYW4"/>
<evidence type="ECO:0000313" key="10">
    <source>
        <dbReference type="Proteomes" id="UP000255326"/>
    </source>
</evidence>
<feature type="transmembrane region" description="Helical" evidence="7">
    <location>
        <begin position="247"/>
        <end position="270"/>
    </location>
</feature>